<dbReference type="GO" id="GO:0006144">
    <property type="term" value="P:purine nucleobase metabolic process"/>
    <property type="evidence" value="ECO:0007669"/>
    <property type="project" value="UniProtKB-KW"/>
</dbReference>
<dbReference type="NCBIfam" id="TIGR03164">
    <property type="entry name" value="UHCUDC"/>
    <property type="match status" value="1"/>
</dbReference>
<evidence type="ECO:0000313" key="9">
    <source>
        <dbReference type="Proteomes" id="UP000036902"/>
    </source>
</evidence>
<protein>
    <recommendedName>
        <fullName evidence="3">2-oxo-4-hydroxy-4-carboxy-5-ureidoimidazoline decarboxylase</fullName>
        <ecNumber evidence="3">4.1.1.97</ecNumber>
    </recommendedName>
</protein>
<name>A0A127K4S0_9RHOO</name>
<dbReference type="GO" id="GO:0019628">
    <property type="term" value="P:urate catabolic process"/>
    <property type="evidence" value="ECO:0007669"/>
    <property type="project" value="UniProtKB-UniPathway"/>
</dbReference>
<dbReference type="GO" id="GO:0000255">
    <property type="term" value="P:allantoin metabolic process"/>
    <property type="evidence" value="ECO:0007669"/>
    <property type="project" value="InterPro"/>
</dbReference>
<feature type="domain" description="Oxo-4-hydroxy-4-carboxy-5-ureidoimidazoline decarboxylase" evidence="7">
    <location>
        <begin position="30"/>
        <end position="185"/>
    </location>
</feature>
<evidence type="ECO:0000256" key="2">
    <source>
        <dbReference type="ARBA" id="ARBA00004754"/>
    </source>
</evidence>
<dbReference type="STRING" id="1134435.AC731_008350"/>
<organism evidence="8 9">
    <name type="scientific">Thauera humireducens</name>
    <dbReference type="NCBI Taxonomy" id="1134435"/>
    <lineage>
        <taxon>Bacteria</taxon>
        <taxon>Pseudomonadati</taxon>
        <taxon>Pseudomonadota</taxon>
        <taxon>Betaproteobacteria</taxon>
        <taxon>Rhodocyclales</taxon>
        <taxon>Zoogloeaceae</taxon>
        <taxon>Thauera</taxon>
    </lineage>
</organism>
<keyword evidence="6" id="KW-0456">Lyase</keyword>
<dbReference type="EMBL" id="CP014646">
    <property type="protein sequence ID" value="AMO36955.1"/>
    <property type="molecule type" value="Genomic_DNA"/>
</dbReference>
<keyword evidence="5" id="KW-0210">Decarboxylase</keyword>
<reference evidence="9" key="1">
    <citation type="submission" date="2016-03" db="EMBL/GenBank/DDBJ databases">
        <authorList>
            <person name="Ma C."/>
            <person name="Zhou S."/>
            <person name="Yang G."/>
        </authorList>
    </citation>
    <scope>NUCLEOTIDE SEQUENCE [LARGE SCALE GENOMIC DNA]</scope>
    <source>
        <strain evidence="9">SgZ-1</strain>
    </source>
</reference>
<proteinExistence type="predicted"/>
<dbReference type="SUPFAM" id="SSF158694">
    <property type="entry name" value="UraD-Like"/>
    <property type="match status" value="1"/>
</dbReference>
<dbReference type="KEGG" id="thu:AC731_008350"/>
<evidence type="ECO:0000256" key="6">
    <source>
        <dbReference type="ARBA" id="ARBA00023239"/>
    </source>
</evidence>
<dbReference type="Pfam" id="PF09349">
    <property type="entry name" value="OHCU_decarbox"/>
    <property type="match status" value="1"/>
</dbReference>
<dbReference type="Proteomes" id="UP000036902">
    <property type="component" value="Chromosome"/>
</dbReference>
<sequence>MSTQTATARTGATPVTVPDGTTAALAALSKLPQDAFVARLEGIFEHSPWIAERAWSAGPFNSIDALHAAMCLTVDTAAPSEQLGLICAHPELAGKEAEEGTLTTASTGEQRGAGLDQCSKQELERLRQLNKDYRARFGFPFVVAVKGLTRHQIMDRVEARLANDRDTEFRTCLNEIGKIARFRLDAMFVETA</sequence>
<dbReference type="InterPro" id="IPR036778">
    <property type="entry name" value="OHCU_decarboxylase_sf"/>
</dbReference>
<evidence type="ECO:0000256" key="1">
    <source>
        <dbReference type="ARBA" id="ARBA00001163"/>
    </source>
</evidence>
<comment type="catalytic activity">
    <reaction evidence="1">
        <text>5-hydroxy-2-oxo-4-ureido-2,5-dihydro-1H-imidazole-5-carboxylate + H(+) = (S)-allantoin + CO2</text>
        <dbReference type="Rhea" id="RHEA:26301"/>
        <dbReference type="ChEBI" id="CHEBI:15378"/>
        <dbReference type="ChEBI" id="CHEBI:15678"/>
        <dbReference type="ChEBI" id="CHEBI:16526"/>
        <dbReference type="ChEBI" id="CHEBI:58639"/>
        <dbReference type="EC" id="4.1.1.97"/>
    </reaction>
</comment>
<dbReference type="RefSeq" id="WP_048705098.1">
    <property type="nucleotide sequence ID" value="NZ_CP014646.1"/>
</dbReference>
<evidence type="ECO:0000256" key="3">
    <source>
        <dbReference type="ARBA" id="ARBA00012257"/>
    </source>
</evidence>
<accession>A0A127K4S0</accession>
<evidence type="ECO:0000256" key="5">
    <source>
        <dbReference type="ARBA" id="ARBA00022793"/>
    </source>
</evidence>
<comment type="pathway">
    <text evidence="2">Purine metabolism; urate degradation; (S)-allantoin from urate: step 3/3.</text>
</comment>
<dbReference type="PANTHER" id="PTHR43466:SF1">
    <property type="entry name" value="2-OXO-4-HYDROXY-4-CARBOXY-5-UREIDOIMIDAZOLINE DECARBOXYLASE-RELATED"/>
    <property type="match status" value="1"/>
</dbReference>
<evidence type="ECO:0000259" key="7">
    <source>
        <dbReference type="Pfam" id="PF09349"/>
    </source>
</evidence>
<gene>
    <name evidence="8" type="ORF">AC731_008350</name>
</gene>
<keyword evidence="4" id="KW-0659">Purine metabolism</keyword>
<dbReference type="Gene3D" id="1.10.3330.10">
    <property type="entry name" value="Oxo-4-hydroxy-4-carboxy-5-ureidoimidazoline decarboxylase"/>
    <property type="match status" value="1"/>
</dbReference>
<evidence type="ECO:0000256" key="4">
    <source>
        <dbReference type="ARBA" id="ARBA00022631"/>
    </source>
</evidence>
<dbReference type="PANTHER" id="PTHR43466">
    <property type="entry name" value="2-OXO-4-HYDROXY-4-CARBOXY-5-UREIDOIMIDAZOLINE DECARBOXYLASE-RELATED"/>
    <property type="match status" value="1"/>
</dbReference>
<dbReference type="UniPathway" id="UPA00394">
    <property type="reaction ID" value="UER00652"/>
</dbReference>
<dbReference type="EC" id="4.1.1.97" evidence="3"/>
<dbReference type="InterPro" id="IPR018020">
    <property type="entry name" value="OHCU_decarboxylase"/>
</dbReference>
<dbReference type="AlphaFoldDB" id="A0A127K4S0"/>
<dbReference type="GO" id="GO:0051997">
    <property type="term" value="F:2-oxo-4-hydroxy-4-carboxy-5-ureidoimidazoline decarboxylase activity"/>
    <property type="evidence" value="ECO:0007669"/>
    <property type="project" value="UniProtKB-EC"/>
</dbReference>
<evidence type="ECO:0000313" key="8">
    <source>
        <dbReference type="EMBL" id="AMO36955.1"/>
    </source>
</evidence>
<keyword evidence="9" id="KW-1185">Reference proteome</keyword>
<dbReference type="InterPro" id="IPR017580">
    <property type="entry name" value="OHCU_decarboxylase-1"/>
</dbReference>